<feature type="compositionally biased region" description="Polar residues" evidence="2">
    <location>
        <begin position="46"/>
        <end position="61"/>
    </location>
</feature>
<dbReference type="InParanoid" id="A0A6J2XL84"/>
<dbReference type="GO" id="GO:0008251">
    <property type="term" value="F:tRNA-specific adenosine deaminase activity"/>
    <property type="evidence" value="ECO:0007669"/>
    <property type="project" value="TreeGrafter"/>
</dbReference>
<dbReference type="RefSeq" id="XP_030752268.1">
    <property type="nucleotide sequence ID" value="XM_030896408.1"/>
</dbReference>
<accession>A0A6J2XL84</accession>
<dbReference type="KEGG" id="soy:115879521"/>
<sequence>MLLELNGVTLTIANMAKESETILENNETVEMSESKETMDVKDVEGKTNNSAKRPHEGTNSLLDCDSPAPCTLLDQHKEVSEIVNGRNPISILNELFTAPSSLRYELLEAQGPDHSPTFITLLKIKDHEEEFKGSGPSKRIAKSRAALGALLYMFERSRKVGDLSVVKSEAVSKQVRKILDVEESRTIDGRGDEKTSEKPAKKKRTEIDITEKNPVSILNELRVGLKYEVEAVSGPPHHPVFNVRVEVDGQTYHGSGQSKKIARAKAAEQVLQSFIQFPTNGIILKTSAPKQDGDFTSDKVAEIKKSGVPVIGSRDKNPVMLLNELYPNVAYSFTNNDTDVVNRFRAVITIKGEEFIGTGSSKKNAKSAAAKLALAKLINYTPSVYLNNKSSEYGLVTKDKLLMADGIGRMVNEKFMEVMAGDIQHSRRKVLAGIVMTRGPTLDDAEIICVTTGTKCVSGGHICLNGSTLNDMHAEIIARRCLVNFFYDQLEILVNPETASQSIFTKRQNGNGYKLLPGIEFHLYINTAPCGDARIFSPHEDQPHTDRHPNRISRGQLRTKIESGEGTIPIKGSSIQTWDGIIQGERLLTMSCSDKICKWNVLGVQGALLSHFIEPIYLKSIVLGSLMKEQHLYRAICGRIEQTLQGLPPPFQLNRPEMLRVSSVEVRQAQKAPNFAVIWSRGMQLPEVVMTDKGRPEGGAKLSLVCKQNLAKRFAWLQEWLSPIGGRRITAMTYADAKESIKTYVVARQALYDAFKKAQLGVWVTKPMEQDMFELAAPIDQQF</sequence>
<keyword evidence="1" id="KW-0694">RNA-binding</keyword>
<dbReference type="GO" id="GO:0003726">
    <property type="term" value="F:double-stranded RNA adenosine deaminase activity"/>
    <property type="evidence" value="ECO:0007669"/>
    <property type="project" value="TreeGrafter"/>
</dbReference>
<dbReference type="AlphaFoldDB" id="A0A6J2XL84"/>
<dbReference type="PANTHER" id="PTHR10910:SF62">
    <property type="entry name" value="AT07585P-RELATED"/>
    <property type="match status" value="1"/>
</dbReference>
<dbReference type="SMART" id="SM00552">
    <property type="entry name" value="ADEAMc"/>
    <property type="match status" value="1"/>
</dbReference>
<dbReference type="Gene3D" id="3.30.160.20">
    <property type="match status" value="3"/>
</dbReference>
<dbReference type="GeneID" id="115879521"/>
<dbReference type="GO" id="GO:0005737">
    <property type="term" value="C:cytoplasm"/>
    <property type="evidence" value="ECO:0007669"/>
    <property type="project" value="TreeGrafter"/>
</dbReference>
<reference evidence="6" key="1">
    <citation type="submission" date="2025-08" db="UniProtKB">
        <authorList>
            <consortium name="RefSeq"/>
        </authorList>
    </citation>
    <scope>IDENTIFICATION</scope>
    <source>
        <tissue evidence="6">Gonads</tissue>
    </source>
</reference>
<dbReference type="Pfam" id="PF00035">
    <property type="entry name" value="dsrm"/>
    <property type="match status" value="3"/>
</dbReference>
<dbReference type="GO" id="GO:0005730">
    <property type="term" value="C:nucleolus"/>
    <property type="evidence" value="ECO:0007669"/>
    <property type="project" value="TreeGrafter"/>
</dbReference>
<dbReference type="GO" id="GO:0006396">
    <property type="term" value="P:RNA processing"/>
    <property type="evidence" value="ECO:0007669"/>
    <property type="project" value="InterPro"/>
</dbReference>
<feature type="region of interest" description="Disordered" evidence="2">
    <location>
        <begin position="28"/>
        <end position="61"/>
    </location>
</feature>
<evidence type="ECO:0000259" key="3">
    <source>
        <dbReference type="PROSITE" id="PS50137"/>
    </source>
</evidence>
<dbReference type="GO" id="GO:0006382">
    <property type="term" value="P:adenosine to inosine editing"/>
    <property type="evidence" value="ECO:0007669"/>
    <property type="project" value="TreeGrafter"/>
</dbReference>
<dbReference type="CTD" id="103"/>
<feature type="domain" description="DRBM" evidence="3">
    <location>
        <begin position="213"/>
        <end position="276"/>
    </location>
</feature>
<dbReference type="InterPro" id="IPR002466">
    <property type="entry name" value="A_deamin"/>
</dbReference>
<dbReference type="GO" id="GO:0010468">
    <property type="term" value="P:regulation of gene expression"/>
    <property type="evidence" value="ECO:0007669"/>
    <property type="project" value="UniProtKB-ARBA"/>
</dbReference>
<feature type="compositionally biased region" description="Basic and acidic residues" evidence="2">
    <location>
        <begin position="32"/>
        <end position="45"/>
    </location>
</feature>
<protein>
    <submittedName>
        <fullName evidence="6">Double-stranded RNA-specific editase Adar isoform X1</fullName>
    </submittedName>
</protein>
<dbReference type="GO" id="GO:0003725">
    <property type="term" value="F:double-stranded RNA binding"/>
    <property type="evidence" value="ECO:0007669"/>
    <property type="project" value="TreeGrafter"/>
</dbReference>
<dbReference type="Pfam" id="PF02137">
    <property type="entry name" value="A_deamin"/>
    <property type="match status" value="1"/>
</dbReference>
<name>A0A6J2XL84_SITOR</name>
<evidence type="ECO:0000313" key="5">
    <source>
        <dbReference type="Proteomes" id="UP000504635"/>
    </source>
</evidence>
<feature type="domain" description="A to I editase" evidence="4">
    <location>
        <begin position="449"/>
        <end position="773"/>
    </location>
</feature>
<keyword evidence="5" id="KW-1185">Reference proteome</keyword>
<dbReference type="PROSITE" id="PS50141">
    <property type="entry name" value="A_DEAMIN_EDITASE"/>
    <property type="match status" value="1"/>
</dbReference>
<feature type="domain" description="DRBM" evidence="3">
    <location>
        <begin position="317"/>
        <end position="379"/>
    </location>
</feature>
<evidence type="ECO:0000259" key="4">
    <source>
        <dbReference type="PROSITE" id="PS50141"/>
    </source>
</evidence>
<proteinExistence type="predicted"/>
<evidence type="ECO:0000256" key="2">
    <source>
        <dbReference type="SAM" id="MobiDB-lite"/>
    </source>
</evidence>
<evidence type="ECO:0000313" key="6">
    <source>
        <dbReference type="RefSeq" id="XP_030752268.1"/>
    </source>
</evidence>
<organism evidence="5 6">
    <name type="scientific">Sitophilus oryzae</name>
    <name type="common">Rice weevil</name>
    <name type="synonym">Curculio oryzae</name>
    <dbReference type="NCBI Taxonomy" id="7048"/>
    <lineage>
        <taxon>Eukaryota</taxon>
        <taxon>Metazoa</taxon>
        <taxon>Ecdysozoa</taxon>
        <taxon>Arthropoda</taxon>
        <taxon>Hexapoda</taxon>
        <taxon>Insecta</taxon>
        <taxon>Pterygota</taxon>
        <taxon>Neoptera</taxon>
        <taxon>Endopterygota</taxon>
        <taxon>Coleoptera</taxon>
        <taxon>Polyphaga</taxon>
        <taxon>Cucujiformia</taxon>
        <taxon>Curculionidae</taxon>
        <taxon>Dryophthorinae</taxon>
        <taxon>Sitophilus</taxon>
    </lineage>
</organism>
<gene>
    <name evidence="6" type="primary">LOC115879521</name>
</gene>
<dbReference type="PANTHER" id="PTHR10910">
    <property type="entry name" value="EUKARYOTE SPECIFIC DSRNA BINDING PROTEIN"/>
    <property type="match status" value="1"/>
</dbReference>
<dbReference type="InterPro" id="IPR014720">
    <property type="entry name" value="dsRBD_dom"/>
</dbReference>
<dbReference type="PROSITE" id="PS50137">
    <property type="entry name" value="DS_RBD"/>
    <property type="match status" value="3"/>
</dbReference>
<dbReference type="Proteomes" id="UP000504635">
    <property type="component" value="Unplaced"/>
</dbReference>
<feature type="domain" description="DRBM" evidence="3">
    <location>
        <begin position="87"/>
        <end position="155"/>
    </location>
</feature>
<dbReference type="SUPFAM" id="SSF54768">
    <property type="entry name" value="dsRNA-binding domain-like"/>
    <property type="match status" value="3"/>
</dbReference>
<dbReference type="FunCoup" id="A0A6J2XL84">
    <property type="interactions" value="1223"/>
</dbReference>
<dbReference type="OrthoDB" id="10268011at2759"/>
<evidence type="ECO:0000256" key="1">
    <source>
        <dbReference type="PROSITE-ProRule" id="PRU00266"/>
    </source>
</evidence>
<dbReference type="SMART" id="SM00358">
    <property type="entry name" value="DSRM"/>
    <property type="match status" value="3"/>
</dbReference>